<dbReference type="EMBL" id="DS999411">
    <property type="protein sequence ID" value="EED36318.1"/>
    <property type="molecule type" value="Genomic_DNA"/>
</dbReference>
<keyword evidence="2" id="KW-1185">Reference proteome</keyword>
<sequence>MYFRQLVIGLQFLTSTLVATVALGAEESLLHEFDFSGVPGQAPYEWLAAREFSLERHADNRDRIELYHANEALHVRVKKPSFGMVVHELDLPGAKHLDLDWGVSDYPEGASYEQGVDNEAIMVYVFFGHERQSSGEMFVPDSPYFIGFYLCPPGPDDVDEPYAGHHYQKTGRYICMAHPEEGQSVTTRIDLEEEFSRSFDIPYVPVISGISIEVDTTDSKNDGHAAAFIRRLAFYP</sequence>
<evidence type="ECO:0000313" key="2">
    <source>
        <dbReference type="Proteomes" id="UP000004699"/>
    </source>
</evidence>
<accession>B8KVG4</accession>
<organism evidence="1 2">
    <name type="scientific">Luminiphilus syltensis NOR5-1B</name>
    <dbReference type="NCBI Taxonomy" id="565045"/>
    <lineage>
        <taxon>Bacteria</taxon>
        <taxon>Pseudomonadati</taxon>
        <taxon>Pseudomonadota</taxon>
        <taxon>Gammaproteobacteria</taxon>
        <taxon>Cellvibrionales</taxon>
        <taxon>Halieaceae</taxon>
        <taxon>Luminiphilus</taxon>
    </lineage>
</organism>
<protein>
    <submittedName>
        <fullName evidence="1">Uncharacterized protein</fullName>
    </submittedName>
</protein>
<dbReference type="Proteomes" id="UP000004699">
    <property type="component" value="Unassembled WGS sequence"/>
</dbReference>
<gene>
    <name evidence="1" type="ORF">NOR51B_2268</name>
</gene>
<reference evidence="2" key="1">
    <citation type="journal article" date="2013" name="BMC Microbiol.">
        <title>Taxonomy and evolution of bacteriochlorophyll a-containing members of the OM60/NOR5 clade of marine gammaproteobacteria: description of Luminiphilus syltensis gen. nov., sp. nov., reclassification of Haliea rubra as Pseudohaliea rubra gen. nov., comb. nov., and emendation of Chromatocurvus halotolerans.</title>
        <authorList>
            <person name="Spring S."/>
            <person name="Riedel T."/>
            <person name="Sproer C."/>
            <person name="Yan S."/>
            <person name="Harder J."/>
            <person name="Fuchs B.M."/>
        </authorList>
    </citation>
    <scope>NUCLEOTIDE SEQUENCE [LARGE SCALE GENOMIC DNA]</scope>
    <source>
        <strain evidence="2">NOR51-B</strain>
    </source>
</reference>
<evidence type="ECO:0000313" key="1">
    <source>
        <dbReference type="EMBL" id="EED36318.1"/>
    </source>
</evidence>
<dbReference type="AlphaFoldDB" id="B8KVG4"/>
<dbReference type="HOGENOM" id="CLU_1174271_0_0_6"/>
<dbReference type="eggNOG" id="ENOG503434E">
    <property type="taxonomic scope" value="Bacteria"/>
</dbReference>
<name>B8KVG4_9GAMM</name>
<proteinExistence type="predicted"/>